<protein>
    <submittedName>
        <fullName evidence="2">Uncharacterized protein</fullName>
    </submittedName>
</protein>
<dbReference type="AlphaFoldDB" id="A0A135S1F8"/>
<dbReference type="EMBL" id="JFBX01000739">
    <property type="protein sequence ID" value="KXH29746.1"/>
    <property type="molecule type" value="Genomic_DNA"/>
</dbReference>
<evidence type="ECO:0000313" key="2">
    <source>
        <dbReference type="EMBL" id="KXH29746.1"/>
    </source>
</evidence>
<evidence type="ECO:0000256" key="1">
    <source>
        <dbReference type="SAM" id="MobiDB-lite"/>
    </source>
</evidence>
<keyword evidence="3" id="KW-1185">Reference proteome</keyword>
<organism evidence="2 3">
    <name type="scientific">Colletotrichum simmondsii</name>
    <dbReference type="NCBI Taxonomy" id="703756"/>
    <lineage>
        <taxon>Eukaryota</taxon>
        <taxon>Fungi</taxon>
        <taxon>Dikarya</taxon>
        <taxon>Ascomycota</taxon>
        <taxon>Pezizomycotina</taxon>
        <taxon>Sordariomycetes</taxon>
        <taxon>Hypocreomycetidae</taxon>
        <taxon>Glomerellales</taxon>
        <taxon>Glomerellaceae</taxon>
        <taxon>Colletotrichum</taxon>
        <taxon>Colletotrichum acutatum species complex</taxon>
    </lineage>
</organism>
<evidence type="ECO:0000313" key="3">
    <source>
        <dbReference type="Proteomes" id="UP000070328"/>
    </source>
</evidence>
<name>A0A135S1F8_9PEZI</name>
<comment type="caution">
    <text evidence="2">The sequence shown here is derived from an EMBL/GenBank/DDBJ whole genome shotgun (WGS) entry which is preliminary data.</text>
</comment>
<accession>A0A135S1F8</accession>
<gene>
    <name evidence="2" type="ORF">CSIM01_05512</name>
</gene>
<sequence length="90" mass="9985">MFRVYVIGWKKWPVEEVPGGRLRRGVGVVAEDILDQDIPRRLKKWRLIVPTYNDCLADQGPGPGSEGRGPEQVKVASTNEALNEPLDSAS</sequence>
<proteinExistence type="predicted"/>
<feature type="region of interest" description="Disordered" evidence="1">
    <location>
        <begin position="57"/>
        <end position="90"/>
    </location>
</feature>
<dbReference type="Proteomes" id="UP000070328">
    <property type="component" value="Unassembled WGS sequence"/>
</dbReference>
<reference evidence="2 3" key="1">
    <citation type="submission" date="2014-02" db="EMBL/GenBank/DDBJ databases">
        <title>The genome sequence of Colletotrichum simmondsii CBS122122.</title>
        <authorList>
            <person name="Baroncelli R."/>
            <person name="Thon M.R."/>
        </authorList>
    </citation>
    <scope>NUCLEOTIDE SEQUENCE [LARGE SCALE GENOMIC DNA]</scope>
    <source>
        <strain evidence="2 3">CBS122122</strain>
    </source>
</reference>